<gene>
    <name evidence="1" type="ORF">B296_00010406</name>
</gene>
<accession>A0A427A9N1</accession>
<organism evidence="1 2">
    <name type="scientific">Ensete ventricosum</name>
    <name type="common">Abyssinian banana</name>
    <name type="synonym">Musa ensete</name>
    <dbReference type="NCBI Taxonomy" id="4639"/>
    <lineage>
        <taxon>Eukaryota</taxon>
        <taxon>Viridiplantae</taxon>
        <taxon>Streptophyta</taxon>
        <taxon>Embryophyta</taxon>
        <taxon>Tracheophyta</taxon>
        <taxon>Spermatophyta</taxon>
        <taxon>Magnoliopsida</taxon>
        <taxon>Liliopsida</taxon>
        <taxon>Zingiberales</taxon>
        <taxon>Musaceae</taxon>
        <taxon>Ensete</taxon>
    </lineage>
</organism>
<dbReference type="EMBL" id="AMZH03003251">
    <property type="protein sequence ID" value="RRT72920.1"/>
    <property type="molecule type" value="Genomic_DNA"/>
</dbReference>
<sequence>MGLKALGVGRSGLDLSNLGDKAESPRGRHGALRILQMASLAMGAHRSATAYMKRVQDLKADLEEILIETGEAEDLLLTVRTARVKSEGDLPSLLEVAPQRVWATFTESQEQSDFPFVLKKIGLGGYGYNITPIGRPPC</sequence>
<name>A0A427A9N1_ENSVE</name>
<evidence type="ECO:0000313" key="2">
    <source>
        <dbReference type="Proteomes" id="UP000287651"/>
    </source>
</evidence>
<dbReference type="Proteomes" id="UP000287651">
    <property type="component" value="Unassembled WGS sequence"/>
</dbReference>
<evidence type="ECO:0000313" key="1">
    <source>
        <dbReference type="EMBL" id="RRT72920.1"/>
    </source>
</evidence>
<proteinExistence type="predicted"/>
<protein>
    <submittedName>
        <fullName evidence="1">Uncharacterized protein</fullName>
    </submittedName>
</protein>
<dbReference type="AlphaFoldDB" id="A0A427A9N1"/>
<comment type="caution">
    <text evidence="1">The sequence shown here is derived from an EMBL/GenBank/DDBJ whole genome shotgun (WGS) entry which is preliminary data.</text>
</comment>
<reference evidence="1 2" key="1">
    <citation type="journal article" date="2014" name="Agronomy (Basel)">
        <title>A Draft Genome Sequence for Ensete ventricosum, the Drought-Tolerant Tree Against Hunger.</title>
        <authorList>
            <person name="Harrison J."/>
            <person name="Moore K.A."/>
            <person name="Paszkiewicz K."/>
            <person name="Jones T."/>
            <person name="Grant M."/>
            <person name="Ambacheew D."/>
            <person name="Muzemil S."/>
            <person name="Studholme D.J."/>
        </authorList>
    </citation>
    <scope>NUCLEOTIDE SEQUENCE [LARGE SCALE GENOMIC DNA]</scope>
</reference>